<dbReference type="InterPro" id="IPR011922">
    <property type="entry name" value="Cell_div_FtsL"/>
</dbReference>
<comment type="subcellular location">
    <subcellularLocation>
        <location evidence="1">Cell membrane</location>
        <topology evidence="1">Single-pass type II membrane protein</topology>
    </subcellularLocation>
</comment>
<evidence type="ECO:0000256" key="5">
    <source>
        <dbReference type="ARBA" id="ARBA00022989"/>
    </source>
</evidence>
<proteinExistence type="inferred from homology"/>
<dbReference type="EMBL" id="JACHIP010000006">
    <property type="protein sequence ID" value="MBB5059604.1"/>
    <property type="molecule type" value="Genomic_DNA"/>
</dbReference>
<evidence type="ECO:0000256" key="6">
    <source>
        <dbReference type="ARBA" id="ARBA00023136"/>
    </source>
</evidence>
<dbReference type="GO" id="GO:0051301">
    <property type="term" value="P:cell division"/>
    <property type="evidence" value="ECO:0007669"/>
    <property type="project" value="UniProtKB-KW"/>
</dbReference>
<dbReference type="Proteomes" id="UP000540989">
    <property type="component" value="Unassembled WGS sequence"/>
</dbReference>
<keyword evidence="6 9" id="KW-0472">Membrane</keyword>
<gene>
    <name evidence="10" type="ORF">HDF16_004330</name>
</gene>
<keyword evidence="2" id="KW-1003">Cell membrane</keyword>
<keyword evidence="4 9" id="KW-0812">Transmembrane</keyword>
<evidence type="ECO:0000256" key="9">
    <source>
        <dbReference type="SAM" id="Phobius"/>
    </source>
</evidence>
<keyword evidence="7" id="KW-0131">Cell cycle</keyword>
<evidence type="ECO:0000256" key="3">
    <source>
        <dbReference type="ARBA" id="ARBA00022618"/>
    </source>
</evidence>
<sequence length="171" mass="19279">MATMTTVAGMDVMGTRSRSRVASVSERNRSLFEVQRRNRRGPTPEVFFTKHIDNSRIVKADDPERRREMRTFAMVMGVLFMLVMVYVWQHFAAIEVGYHVEAQKSQVEQFREQNRQLRLSEAQLSDPGRIDKIAKQLGLDSPQPGQVVRPDGSDANAPVLAQAGSASLPSY</sequence>
<organism evidence="10 11">
    <name type="scientific">Granulicella aggregans</name>
    <dbReference type="NCBI Taxonomy" id="474949"/>
    <lineage>
        <taxon>Bacteria</taxon>
        <taxon>Pseudomonadati</taxon>
        <taxon>Acidobacteriota</taxon>
        <taxon>Terriglobia</taxon>
        <taxon>Terriglobales</taxon>
        <taxon>Acidobacteriaceae</taxon>
        <taxon>Granulicella</taxon>
    </lineage>
</organism>
<evidence type="ECO:0000256" key="2">
    <source>
        <dbReference type="ARBA" id="ARBA00022475"/>
    </source>
</evidence>
<evidence type="ECO:0000313" key="10">
    <source>
        <dbReference type="EMBL" id="MBB5059604.1"/>
    </source>
</evidence>
<dbReference type="RefSeq" id="WP_184221259.1">
    <property type="nucleotide sequence ID" value="NZ_JACHIP010000006.1"/>
</dbReference>
<comment type="caution">
    <text evidence="10">The sequence shown here is derived from an EMBL/GenBank/DDBJ whole genome shotgun (WGS) entry which is preliminary data.</text>
</comment>
<evidence type="ECO:0000256" key="7">
    <source>
        <dbReference type="ARBA" id="ARBA00023306"/>
    </source>
</evidence>
<evidence type="ECO:0000313" key="11">
    <source>
        <dbReference type="Proteomes" id="UP000540989"/>
    </source>
</evidence>
<dbReference type="GO" id="GO:0005886">
    <property type="term" value="C:plasma membrane"/>
    <property type="evidence" value="ECO:0007669"/>
    <property type="project" value="UniProtKB-SubCell"/>
</dbReference>
<feature type="region of interest" description="Disordered" evidence="8">
    <location>
        <begin position="139"/>
        <end position="158"/>
    </location>
</feature>
<protein>
    <submittedName>
        <fullName evidence="10">Cell division protein FtsL</fullName>
    </submittedName>
</protein>
<reference evidence="10 11" key="1">
    <citation type="submission" date="2020-08" db="EMBL/GenBank/DDBJ databases">
        <title>Genomic Encyclopedia of Type Strains, Phase IV (KMG-V): Genome sequencing to study the core and pangenomes of soil and plant-associated prokaryotes.</title>
        <authorList>
            <person name="Whitman W."/>
        </authorList>
    </citation>
    <scope>NUCLEOTIDE SEQUENCE [LARGE SCALE GENOMIC DNA]</scope>
    <source>
        <strain evidence="10 11">M8UP14</strain>
    </source>
</reference>
<feature type="transmembrane region" description="Helical" evidence="9">
    <location>
        <begin position="71"/>
        <end position="88"/>
    </location>
</feature>
<accession>A0A7W7ZGP5</accession>
<evidence type="ECO:0000256" key="1">
    <source>
        <dbReference type="ARBA" id="ARBA00004401"/>
    </source>
</evidence>
<keyword evidence="5 9" id="KW-1133">Transmembrane helix</keyword>
<keyword evidence="11" id="KW-1185">Reference proteome</keyword>
<dbReference type="HAMAP" id="MF_00910">
    <property type="entry name" value="FtsL"/>
    <property type="match status" value="1"/>
</dbReference>
<dbReference type="AlphaFoldDB" id="A0A7W7ZGP5"/>
<keyword evidence="3 10" id="KW-0132">Cell division</keyword>
<evidence type="ECO:0000256" key="8">
    <source>
        <dbReference type="SAM" id="MobiDB-lite"/>
    </source>
</evidence>
<evidence type="ECO:0000256" key="4">
    <source>
        <dbReference type="ARBA" id="ARBA00022692"/>
    </source>
</evidence>
<name>A0A7W7ZGP5_9BACT</name>